<comment type="caution">
    <text evidence="1">The sequence shown here is derived from an EMBL/GenBank/DDBJ whole genome shotgun (WGS) entry which is preliminary data.</text>
</comment>
<dbReference type="Gene3D" id="3.40.50.10150">
    <property type="entry name" value="B12-dependent dehydatase associated subunit"/>
    <property type="match status" value="1"/>
</dbReference>
<gene>
    <name evidence="1" type="ORF">RFV38_01305</name>
</gene>
<evidence type="ECO:0000313" key="2">
    <source>
        <dbReference type="Proteomes" id="UP001279681"/>
    </source>
</evidence>
<dbReference type="EMBL" id="JAVIKH010000001">
    <property type="protein sequence ID" value="MDX8335148.1"/>
    <property type="molecule type" value="Genomic_DNA"/>
</dbReference>
<dbReference type="SUPFAM" id="SSF52968">
    <property type="entry name" value="B12-dependent dehydatase associated subunit"/>
    <property type="match status" value="1"/>
</dbReference>
<dbReference type="RefSeq" id="WP_320312558.1">
    <property type="nucleotide sequence ID" value="NZ_JAVIKH010000001.1"/>
</dbReference>
<dbReference type="InterPro" id="IPR010254">
    <property type="entry name" value="B12-dep_deHydtase_bsu"/>
</dbReference>
<proteinExistence type="predicted"/>
<dbReference type="Pfam" id="PF02288">
    <property type="entry name" value="Dehydratase_MU"/>
    <property type="match status" value="1"/>
</dbReference>
<accession>A0ABU4W6J5</accession>
<name>A0ABU4W6J5_9FUSO</name>
<sequence length="107" mass="12306">MLKIGIDIVCSNSINIIEIEEIFFGIEEEGVPYILKILKKEKIEKELYTDNRFEIGIGISSDGEIVLNKKKYLKEYILKENIKSSQKKLRTFGQNAARILKGLSLKK</sequence>
<evidence type="ECO:0000313" key="1">
    <source>
        <dbReference type="EMBL" id="MDX8335148.1"/>
    </source>
</evidence>
<keyword evidence="2" id="KW-1185">Reference proteome</keyword>
<protein>
    <submittedName>
        <fullName evidence="1">Glycerol dehydratase reactivase beta/small subunit family protein</fullName>
    </submittedName>
</protein>
<reference evidence="2" key="1">
    <citation type="submission" date="2023-07" db="EMBL/GenBank/DDBJ databases">
        <authorList>
            <person name="Colorado M.A."/>
            <person name="Villamil L.M."/>
            <person name="Melo J.F."/>
            <person name="Rodriguez J.A."/>
            <person name="Ruiz R.Y."/>
        </authorList>
    </citation>
    <scope>NUCLEOTIDE SEQUENCE [LARGE SCALE GENOMIC DNA]</scope>
    <source>
        <strain evidence="2">C33</strain>
    </source>
</reference>
<organism evidence="1 2">
    <name type="scientific">Candidatus Cetobacterium colombiensis</name>
    <dbReference type="NCBI Taxonomy" id="3073100"/>
    <lineage>
        <taxon>Bacteria</taxon>
        <taxon>Fusobacteriati</taxon>
        <taxon>Fusobacteriota</taxon>
        <taxon>Fusobacteriia</taxon>
        <taxon>Fusobacteriales</taxon>
        <taxon>Fusobacteriaceae</taxon>
        <taxon>Cetobacterium</taxon>
    </lineage>
</organism>
<dbReference type="InterPro" id="IPR003208">
    <property type="entry name" value="Dehydtase/Dehydtase_re"/>
</dbReference>
<dbReference type="Proteomes" id="UP001279681">
    <property type="component" value="Unassembled WGS sequence"/>
</dbReference>